<evidence type="ECO:0000313" key="2">
    <source>
        <dbReference type="Proteomes" id="UP000245657"/>
    </source>
</evidence>
<dbReference type="RefSeq" id="WP_109967463.1">
    <property type="nucleotide sequence ID" value="NZ_CP176093.1"/>
</dbReference>
<organism evidence="1 2">
    <name type="scientific">Methanospirillum lacunae</name>
    <dbReference type="NCBI Taxonomy" id="668570"/>
    <lineage>
        <taxon>Archaea</taxon>
        <taxon>Methanobacteriati</taxon>
        <taxon>Methanobacteriota</taxon>
        <taxon>Stenosarchaea group</taxon>
        <taxon>Methanomicrobia</taxon>
        <taxon>Methanomicrobiales</taxon>
        <taxon>Methanospirillaceae</taxon>
        <taxon>Methanospirillum</taxon>
    </lineage>
</organism>
<protein>
    <recommendedName>
        <fullName evidence="3">Lipocalin-like domain-containing protein</fullName>
    </recommendedName>
</protein>
<accession>A0A2V2N1J3</accession>
<evidence type="ECO:0008006" key="3">
    <source>
        <dbReference type="Google" id="ProtNLM"/>
    </source>
</evidence>
<dbReference type="GeneID" id="97549557"/>
<name>A0A2V2N1J3_9EURY</name>
<keyword evidence="2" id="KW-1185">Reference proteome</keyword>
<sequence>MKGYFVVLLLCFFVSMMGIATADIPHLIGNWTGPYVEYNASEGFSENEGGFFFINITEQKDRIFVGNSSYIKADGTPVMMKMAGVISADGTELSVVEQNNGYSHGKILGSDAFELTYLSDNDPISVAVDQFIRTS</sequence>
<dbReference type="Proteomes" id="UP000245657">
    <property type="component" value="Unassembled WGS sequence"/>
</dbReference>
<dbReference type="EMBL" id="QGMY01000002">
    <property type="protein sequence ID" value="PWR74184.1"/>
    <property type="molecule type" value="Genomic_DNA"/>
</dbReference>
<reference evidence="1 2" key="1">
    <citation type="submission" date="2018-05" db="EMBL/GenBank/DDBJ databases">
        <title>Draft genome of Methanospirillum lacunae Ki8-1.</title>
        <authorList>
            <person name="Dueholm M.S."/>
            <person name="Nielsen P.H."/>
            <person name="Bakmann L.F."/>
            <person name="Otzen D.E."/>
        </authorList>
    </citation>
    <scope>NUCLEOTIDE SEQUENCE [LARGE SCALE GENOMIC DNA]</scope>
    <source>
        <strain evidence="1 2">Ki8-1</strain>
    </source>
</reference>
<evidence type="ECO:0000313" key="1">
    <source>
        <dbReference type="EMBL" id="PWR74184.1"/>
    </source>
</evidence>
<proteinExistence type="predicted"/>
<gene>
    <name evidence="1" type="ORF">DK846_03260</name>
</gene>
<dbReference type="AlphaFoldDB" id="A0A2V2N1J3"/>
<dbReference type="OrthoDB" id="116284at2157"/>
<comment type="caution">
    <text evidence="1">The sequence shown here is derived from an EMBL/GenBank/DDBJ whole genome shotgun (WGS) entry which is preliminary data.</text>
</comment>